<keyword evidence="8" id="KW-1185">Reference proteome</keyword>
<organism evidence="6 8">
    <name type="scientific">Rhizophagus irregularis</name>
    <dbReference type="NCBI Taxonomy" id="588596"/>
    <lineage>
        <taxon>Eukaryota</taxon>
        <taxon>Fungi</taxon>
        <taxon>Fungi incertae sedis</taxon>
        <taxon>Mucoromycota</taxon>
        <taxon>Glomeromycotina</taxon>
        <taxon>Glomeromycetes</taxon>
        <taxon>Glomerales</taxon>
        <taxon>Glomeraceae</taxon>
        <taxon>Rhizophagus</taxon>
    </lineage>
</organism>
<feature type="region of interest" description="Disordered" evidence="4">
    <location>
        <begin position="50"/>
        <end position="72"/>
    </location>
</feature>
<feature type="region of interest" description="Disordered" evidence="4">
    <location>
        <begin position="1"/>
        <end position="31"/>
    </location>
</feature>
<dbReference type="AlphaFoldDB" id="A0A2I1HSF0"/>
<dbReference type="Pfam" id="PF02892">
    <property type="entry name" value="zf-BED"/>
    <property type="match status" value="1"/>
</dbReference>
<protein>
    <recommendedName>
        <fullName evidence="5">BED-type domain-containing protein</fullName>
    </recommendedName>
</protein>
<keyword evidence="3" id="KW-0862">Zinc</keyword>
<evidence type="ECO:0000256" key="2">
    <source>
        <dbReference type="ARBA" id="ARBA00022771"/>
    </source>
</evidence>
<dbReference type="GO" id="GO:0008270">
    <property type="term" value="F:zinc ion binding"/>
    <property type="evidence" value="ECO:0007669"/>
    <property type="project" value="UniProtKB-KW"/>
</dbReference>
<comment type="caution">
    <text evidence="6">The sequence shown here is derived from an EMBL/GenBank/DDBJ whole genome shotgun (WGS) entry which is preliminary data.</text>
</comment>
<evidence type="ECO:0000256" key="1">
    <source>
        <dbReference type="ARBA" id="ARBA00022723"/>
    </source>
</evidence>
<sequence>MTDSETDQTDEKEMGEEMEEENEEGDEHEVETMKKARCSYCKNLISCNKGSTTELSNHLKSKHSLTKDQEKG</sequence>
<accession>A0A2I1HSF0</accession>
<reference evidence="6 8" key="1">
    <citation type="submission" date="2015-10" db="EMBL/GenBank/DDBJ databases">
        <title>Genome analyses suggest a sexual origin of heterokaryosis in a supposedly ancient asexual fungus.</title>
        <authorList>
            <person name="Ropars J."/>
            <person name="Sedzielewska K."/>
            <person name="Noel J."/>
            <person name="Charron P."/>
            <person name="Farinelli L."/>
            <person name="Marton T."/>
            <person name="Kruger M."/>
            <person name="Pelin A."/>
            <person name="Brachmann A."/>
            <person name="Corradi N."/>
        </authorList>
    </citation>
    <scope>NUCLEOTIDE SEQUENCE [LARGE SCALE GENOMIC DNA]</scope>
    <source>
        <strain evidence="6 8">A4</strain>
    </source>
</reference>
<dbReference type="Proteomes" id="UP000234323">
    <property type="component" value="Unassembled WGS sequence"/>
</dbReference>
<feature type="domain" description="BED-type" evidence="5">
    <location>
        <begin position="32"/>
        <end position="64"/>
    </location>
</feature>
<evidence type="ECO:0000313" key="6">
    <source>
        <dbReference type="EMBL" id="PKY61786.1"/>
    </source>
</evidence>
<keyword evidence="2" id="KW-0863">Zinc-finger</keyword>
<name>A0A2I1HSF0_9GLOM</name>
<evidence type="ECO:0000256" key="3">
    <source>
        <dbReference type="ARBA" id="ARBA00022833"/>
    </source>
</evidence>
<gene>
    <name evidence="6" type="ORF">RhiirA4_487266</name>
    <name evidence="7" type="ORF">RhiirA4_488157</name>
</gene>
<keyword evidence="1" id="KW-0479">Metal-binding</keyword>
<dbReference type="SUPFAM" id="SSF57667">
    <property type="entry name" value="beta-beta-alpha zinc fingers"/>
    <property type="match status" value="1"/>
</dbReference>
<dbReference type="InterPro" id="IPR036236">
    <property type="entry name" value="Znf_C2H2_sf"/>
</dbReference>
<dbReference type="GO" id="GO:0003677">
    <property type="term" value="F:DNA binding"/>
    <property type="evidence" value="ECO:0007669"/>
    <property type="project" value="InterPro"/>
</dbReference>
<evidence type="ECO:0000313" key="8">
    <source>
        <dbReference type="Proteomes" id="UP000234323"/>
    </source>
</evidence>
<evidence type="ECO:0000259" key="5">
    <source>
        <dbReference type="Pfam" id="PF02892"/>
    </source>
</evidence>
<dbReference type="InterPro" id="IPR003656">
    <property type="entry name" value="Znf_BED"/>
</dbReference>
<proteinExistence type="predicted"/>
<evidence type="ECO:0000313" key="7">
    <source>
        <dbReference type="EMBL" id="PKY62154.1"/>
    </source>
</evidence>
<dbReference type="EMBL" id="LLXI01006519">
    <property type="protein sequence ID" value="PKY62154.1"/>
    <property type="molecule type" value="Genomic_DNA"/>
</dbReference>
<evidence type="ECO:0000256" key="4">
    <source>
        <dbReference type="SAM" id="MobiDB-lite"/>
    </source>
</evidence>
<feature type="compositionally biased region" description="Acidic residues" evidence="4">
    <location>
        <begin position="1"/>
        <end position="29"/>
    </location>
</feature>
<dbReference type="EMBL" id="LLXI01005876">
    <property type="protein sequence ID" value="PKY61786.1"/>
    <property type="molecule type" value="Genomic_DNA"/>
</dbReference>